<dbReference type="PANTHER" id="PTHR11695:SF648">
    <property type="entry name" value="ZINC-BINDING OXIDOREDUCTASE"/>
    <property type="match status" value="1"/>
</dbReference>
<dbReference type="InterPro" id="IPR050700">
    <property type="entry name" value="YIM1/Zinc_Alcohol_DH_Fams"/>
</dbReference>
<evidence type="ECO:0000313" key="3">
    <source>
        <dbReference type="Proteomes" id="UP001221686"/>
    </source>
</evidence>
<dbReference type="InterPro" id="IPR002364">
    <property type="entry name" value="Quin_OxRdtase/zeta-crystal_CS"/>
</dbReference>
<dbReference type="InterPro" id="IPR011032">
    <property type="entry name" value="GroES-like_sf"/>
</dbReference>
<name>A0ABT5DX35_9BACT</name>
<gene>
    <name evidence="2" type="ORF">POL25_14650</name>
</gene>
<dbReference type="Proteomes" id="UP001221686">
    <property type="component" value="Unassembled WGS sequence"/>
</dbReference>
<organism evidence="2 3">
    <name type="scientific">Nannocystis bainbridge</name>
    <dbReference type="NCBI Taxonomy" id="2995303"/>
    <lineage>
        <taxon>Bacteria</taxon>
        <taxon>Pseudomonadati</taxon>
        <taxon>Myxococcota</taxon>
        <taxon>Polyangia</taxon>
        <taxon>Nannocystales</taxon>
        <taxon>Nannocystaceae</taxon>
        <taxon>Nannocystis</taxon>
    </lineage>
</organism>
<feature type="domain" description="Enoyl reductase (ER)" evidence="1">
    <location>
        <begin position="23"/>
        <end position="326"/>
    </location>
</feature>
<comment type="caution">
    <text evidence="2">The sequence shown here is derived from an EMBL/GenBank/DDBJ whole genome shotgun (WGS) entry which is preliminary data.</text>
</comment>
<dbReference type="Pfam" id="PF08240">
    <property type="entry name" value="ADH_N"/>
    <property type="match status" value="1"/>
</dbReference>
<dbReference type="InterPro" id="IPR013154">
    <property type="entry name" value="ADH-like_N"/>
</dbReference>
<dbReference type="Pfam" id="PF13602">
    <property type="entry name" value="ADH_zinc_N_2"/>
    <property type="match status" value="1"/>
</dbReference>
<dbReference type="InterPro" id="IPR020843">
    <property type="entry name" value="ER"/>
</dbReference>
<dbReference type="CDD" id="cd05289">
    <property type="entry name" value="MDR_like_2"/>
    <property type="match status" value="1"/>
</dbReference>
<dbReference type="SMART" id="SM00829">
    <property type="entry name" value="PKS_ER"/>
    <property type="match status" value="1"/>
</dbReference>
<dbReference type="Gene3D" id="3.90.180.10">
    <property type="entry name" value="Medium-chain alcohol dehydrogenases, catalytic domain"/>
    <property type="match status" value="1"/>
</dbReference>
<reference evidence="2 3" key="1">
    <citation type="submission" date="2022-11" db="EMBL/GenBank/DDBJ databases">
        <title>Minimal conservation of predation-associated metabolite biosynthetic gene clusters underscores biosynthetic potential of Myxococcota including descriptions for ten novel species: Archangium lansinium sp. nov., Myxococcus landrumus sp. nov., Nannocystis bai.</title>
        <authorList>
            <person name="Ahearne A."/>
            <person name="Stevens C."/>
            <person name="Dowd S."/>
        </authorList>
    </citation>
    <scope>NUCLEOTIDE SEQUENCE [LARGE SCALE GENOMIC DNA]</scope>
    <source>
        <strain evidence="2 3">BB15-2</strain>
    </source>
</reference>
<dbReference type="PROSITE" id="PS01162">
    <property type="entry name" value="QOR_ZETA_CRYSTAL"/>
    <property type="match status" value="1"/>
</dbReference>
<evidence type="ECO:0000313" key="2">
    <source>
        <dbReference type="EMBL" id="MDC0718144.1"/>
    </source>
</evidence>
<keyword evidence="3" id="KW-1185">Reference proteome</keyword>
<evidence type="ECO:0000259" key="1">
    <source>
        <dbReference type="SMART" id="SM00829"/>
    </source>
</evidence>
<dbReference type="SUPFAM" id="SSF50129">
    <property type="entry name" value="GroES-like"/>
    <property type="match status" value="1"/>
</dbReference>
<protein>
    <submittedName>
        <fullName evidence="2">NADP-dependent oxidoreductase</fullName>
    </submittedName>
</protein>
<dbReference type="Gene3D" id="3.40.50.720">
    <property type="entry name" value="NAD(P)-binding Rossmann-like Domain"/>
    <property type="match status" value="1"/>
</dbReference>
<dbReference type="SUPFAM" id="SSF51735">
    <property type="entry name" value="NAD(P)-binding Rossmann-fold domains"/>
    <property type="match status" value="1"/>
</dbReference>
<dbReference type="EMBL" id="JAQNDL010000001">
    <property type="protein sequence ID" value="MDC0718144.1"/>
    <property type="molecule type" value="Genomic_DNA"/>
</dbReference>
<accession>A0ABT5DX35</accession>
<proteinExistence type="predicted"/>
<sequence length="328" mass="33907">MRSPFVAGGPVMRAMAQRSWAQGEPLVMTELPTPTPRAGELVVEVQAIGVNPVDWKMRSRGPLRLAARLIGPPPPVVVGIDFAGVVTAVGAGTRVRVGDRVVGGTNFARKQRGSQADTVVVRDDQVATLPEGFDIVVAGALPVAGVTASMCVGEVGRLQAGQRALVLGASGGVGQLVVQFVRHAGGSAVGVCSTRNLELVRSLGATAIDYTQGDPLVEARAHGPFHLVIDCVGGYSGTACRRLLARGGRHVMIAGETVGEALNGLVPPFTSKLVLGRPTRARLEPVVAAVASGAVKVRIEATMPLTQAEAALARSREGRLTGKLVLLP</sequence>
<dbReference type="InterPro" id="IPR036291">
    <property type="entry name" value="NAD(P)-bd_dom_sf"/>
</dbReference>
<dbReference type="PANTHER" id="PTHR11695">
    <property type="entry name" value="ALCOHOL DEHYDROGENASE RELATED"/>
    <property type="match status" value="1"/>
</dbReference>